<dbReference type="InterPro" id="IPR009506">
    <property type="entry name" value="YjiS-like"/>
</dbReference>
<sequence>MSSLDAIAPGRALRRARPAAWLVRRLARLQAYAEKHRSIDALLALDDRLLADIGLSRGARIYVAQHRRLPDRRTDAV</sequence>
<protein>
    <submittedName>
        <fullName evidence="2">DUF1127 domain-containing protein</fullName>
    </submittedName>
</protein>
<evidence type="ECO:0000313" key="2">
    <source>
        <dbReference type="EMBL" id="TXL71483.1"/>
    </source>
</evidence>
<evidence type="ECO:0000313" key="3">
    <source>
        <dbReference type="Proteomes" id="UP000321638"/>
    </source>
</evidence>
<organism evidence="2 3">
    <name type="scientific">Vineibacter terrae</name>
    <dbReference type="NCBI Taxonomy" id="2586908"/>
    <lineage>
        <taxon>Bacteria</taxon>
        <taxon>Pseudomonadati</taxon>
        <taxon>Pseudomonadota</taxon>
        <taxon>Alphaproteobacteria</taxon>
        <taxon>Hyphomicrobiales</taxon>
        <taxon>Vineibacter</taxon>
    </lineage>
</organism>
<keyword evidence="3" id="KW-1185">Reference proteome</keyword>
<gene>
    <name evidence="2" type="ORF">FHP25_30105</name>
</gene>
<proteinExistence type="predicted"/>
<feature type="domain" description="YjiS-like" evidence="1">
    <location>
        <begin position="27"/>
        <end position="58"/>
    </location>
</feature>
<accession>A0A5C8PD10</accession>
<dbReference type="Pfam" id="PF06568">
    <property type="entry name" value="YjiS-like"/>
    <property type="match status" value="1"/>
</dbReference>
<dbReference type="EMBL" id="VDUZ01000043">
    <property type="protein sequence ID" value="TXL71483.1"/>
    <property type="molecule type" value="Genomic_DNA"/>
</dbReference>
<reference evidence="2 3" key="1">
    <citation type="submission" date="2019-06" db="EMBL/GenBank/DDBJ databases">
        <title>New taxonomy in bacterial strain CC-CFT640, isolated from vineyard.</title>
        <authorList>
            <person name="Lin S.-Y."/>
            <person name="Tsai C.-F."/>
            <person name="Young C.-C."/>
        </authorList>
    </citation>
    <scope>NUCLEOTIDE SEQUENCE [LARGE SCALE GENOMIC DNA]</scope>
    <source>
        <strain evidence="2 3">CC-CFT640</strain>
    </source>
</reference>
<evidence type="ECO:0000259" key="1">
    <source>
        <dbReference type="Pfam" id="PF06568"/>
    </source>
</evidence>
<name>A0A5C8PD10_9HYPH</name>
<comment type="caution">
    <text evidence="2">The sequence shown here is derived from an EMBL/GenBank/DDBJ whole genome shotgun (WGS) entry which is preliminary data.</text>
</comment>
<dbReference type="RefSeq" id="WP_147850704.1">
    <property type="nucleotide sequence ID" value="NZ_VDUZ01000043.1"/>
</dbReference>
<dbReference type="Proteomes" id="UP000321638">
    <property type="component" value="Unassembled WGS sequence"/>
</dbReference>
<dbReference type="AlphaFoldDB" id="A0A5C8PD10"/>